<protein>
    <submittedName>
        <fullName evidence="2">Uncharacterized protein</fullName>
    </submittedName>
</protein>
<dbReference type="AlphaFoldDB" id="A0A0U2QQ97"/>
<evidence type="ECO:0000313" key="2">
    <source>
        <dbReference type="EMBL" id="ALS99883.1"/>
    </source>
</evidence>
<name>A0A0U2QQ97_9ALTE</name>
<dbReference type="Proteomes" id="UP000068447">
    <property type="component" value="Chromosome"/>
</dbReference>
<dbReference type="KEGG" id="lal:AT746_17505"/>
<gene>
    <name evidence="2" type="ORF">AT746_17505</name>
</gene>
<dbReference type="EMBL" id="CP013650">
    <property type="protein sequence ID" value="ALS99883.1"/>
    <property type="molecule type" value="Genomic_DNA"/>
</dbReference>
<keyword evidence="1" id="KW-0472">Membrane</keyword>
<sequence length="192" mass="21859">MNIFNSGRSKKNISYFILILSTFFVAPAFSSLQFQTQGTELDNGVYSYYPDEEGGSGSFSVFVDNFSVPSYISGIIFDYELTPNTLDEDIGVNWLVFRVFENSSFDEVWGPTQLDLWVQYEPELETISGKAFISLKDFSGQDISFGWSYITDGLENAGFSLYDIALIDEPSSLFYIFLVFILFNSWRIRVGH</sequence>
<feature type="transmembrane region" description="Helical" evidence="1">
    <location>
        <begin position="12"/>
        <end position="32"/>
    </location>
</feature>
<dbReference type="RefSeq" id="WP_062483106.1">
    <property type="nucleotide sequence ID" value="NZ_CP013650.1"/>
</dbReference>
<keyword evidence="1" id="KW-0812">Transmembrane</keyword>
<accession>A0A0U2QQ97</accession>
<keyword evidence="3" id="KW-1185">Reference proteome</keyword>
<organism evidence="2 3">
    <name type="scientific">Lacimicrobium alkaliphilum</name>
    <dbReference type="NCBI Taxonomy" id="1526571"/>
    <lineage>
        <taxon>Bacteria</taxon>
        <taxon>Pseudomonadati</taxon>
        <taxon>Pseudomonadota</taxon>
        <taxon>Gammaproteobacteria</taxon>
        <taxon>Alteromonadales</taxon>
        <taxon>Alteromonadaceae</taxon>
        <taxon>Lacimicrobium</taxon>
    </lineage>
</organism>
<proteinExistence type="predicted"/>
<feature type="transmembrane region" description="Helical" evidence="1">
    <location>
        <begin position="172"/>
        <end position="190"/>
    </location>
</feature>
<reference evidence="2 3" key="1">
    <citation type="submission" date="2015-12" db="EMBL/GenBank/DDBJ databases">
        <title>Complete genome of Lacimicrobium alkaliphilum KCTC 32984.</title>
        <authorList>
            <person name="Kim S.-G."/>
            <person name="Lee Y.-J."/>
        </authorList>
    </citation>
    <scope>NUCLEOTIDE SEQUENCE [LARGE SCALE GENOMIC DNA]</scope>
    <source>
        <strain evidence="2 3">YelD216</strain>
    </source>
</reference>
<evidence type="ECO:0000256" key="1">
    <source>
        <dbReference type="SAM" id="Phobius"/>
    </source>
</evidence>
<evidence type="ECO:0000313" key="3">
    <source>
        <dbReference type="Proteomes" id="UP000068447"/>
    </source>
</evidence>
<keyword evidence="1" id="KW-1133">Transmembrane helix</keyword>